<feature type="compositionally biased region" description="Low complexity" evidence="1">
    <location>
        <begin position="111"/>
        <end position="130"/>
    </location>
</feature>
<evidence type="ECO:0000256" key="2">
    <source>
        <dbReference type="SAM" id="Phobius"/>
    </source>
</evidence>
<keyword evidence="2" id="KW-0812">Transmembrane</keyword>
<protein>
    <submittedName>
        <fullName evidence="3">Uncharacterized protein</fullName>
    </submittedName>
</protein>
<sequence length="321" mass="33819">MNPGTTLTSTTTPPRFAGKSAAKPRSILSITVYCTRGPIGTYLENSSYSIDNGPVSLWTRNDTINAIQWMTVCYSSPVLPYGQHGLTITNYGDWFFLDYLQIATPDPPSGPVSSSGDLSSSISSGSTSTSVAQTAPTVGGGAMTSASSILSRTDATQATPLAQSSSIAKTSQSSTVSLGTGAIVGIVGATLFACLAIGFLLLCMRKRRAGKPNHIQPYQPPFSHVPHGPNEGGSKASVSYNTLAVVDPSNGDPLSFDVYGRPIQLSPYAGHHSIPPTVEDRRWIPRRLMNGDVHLLGQQREVQGSEVDADDLATLPPAYSS</sequence>
<evidence type="ECO:0000313" key="4">
    <source>
        <dbReference type="Proteomes" id="UP000250043"/>
    </source>
</evidence>
<dbReference type="AlphaFoldDB" id="A0A8E2ALG1"/>
<dbReference type="Gene3D" id="2.60.120.260">
    <property type="entry name" value="Galactose-binding domain-like"/>
    <property type="match status" value="1"/>
</dbReference>
<keyword evidence="2" id="KW-0472">Membrane</keyword>
<dbReference type="Proteomes" id="UP000250043">
    <property type="component" value="Unassembled WGS sequence"/>
</dbReference>
<feature type="region of interest" description="Disordered" evidence="1">
    <location>
        <begin position="108"/>
        <end position="146"/>
    </location>
</feature>
<feature type="region of interest" description="Disordered" evidence="1">
    <location>
        <begin position="301"/>
        <end position="321"/>
    </location>
</feature>
<reference evidence="3 4" key="1">
    <citation type="submission" date="2016-07" db="EMBL/GenBank/DDBJ databases">
        <title>Draft genome of the white-rot fungus Obba rivulosa 3A-2.</title>
        <authorList>
            <consortium name="DOE Joint Genome Institute"/>
            <person name="Miettinen O."/>
            <person name="Riley R."/>
            <person name="Acob R."/>
            <person name="Barry K."/>
            <person name="Cullen D."/>
            <person name="De Vries R."/>
            <person name="Hainaut M."/>
            <person name="Hatakka A."/>
            <person name="Henrissat B."/>
            <person name="Hilden K."/>
            <person name="Kuo R."/>
            <person name="Labutti K."/>
            <person name="Lipzen A."/>
            <person name="Makela M.R."/>
            <person name="Sandor L."/>
            <person name="Spatafora J.W."/>
            <person name="Grigoriev I.V."/>
            <person name="Hibbett D.S."/>
        </authorList>
    </citation>
    <scope>NUCLEOTIDE SEQUENCE [LARGE SCALE GENOMIC DNA]</scope>
    <source>
        <strain evidence="3 4">3A-2</strain>
    </source>
</reference>
<dbReference type="EMBL" id="KV722512">
    <property type="protein sequence ID" value="OCH86791.1"/>
    <property type="molecule type" value="Genomic_DNA"/>
</dbReference>
<keyword evidence="4" id="KW-1185">Reference proteome</keyword>
<gene>
    <name evidence="3" type="ORF">OBBRIDRAFT_204893</name>
</gene>
<evidence type="ECO:0000313" key="3">
    <source>
        <dbReference type="EMBL" id="OCH86791.1"/>
    </source>
</evidence>
<keyword evidence="2" id="KW-1133">Transmembrane helix</keyword>
<name>A0A8E2ALG1_9APHY</name>
<evidence type="ECO:0000256" key="1">
    <source>
        <dbReference type="SAM" id="MobiDB-lite"/>
    </source>
</evidence>
<accession>A0A8E2ALG1</accession>
<dbReference type="OrthoDB" id="2757832at2759"/>
<proteinExistence type="predicted"/>
<feature type="transmembrane region" description="Helical" evidence="2">
    <location>
        <begin position="178"/>
        <end position="202"/>
    </location>
</feature>
<organism evidence="3 4">
    <name type="scientific">Obba rivulosa</name>
    <dbReference type="NCBI Taxonomy" id="1052685"/>
    <lineage>
        <taxon>Eukaryota</taxon>
        <taxon>Fungi</taxon>
        <taxon>Dikarya</taxon>
        <taxon>Basidiomycota</taxon>
        <taxon>Agaricomycotina</taxon>
        <taxon>Agaricomycetes</taxon>
        <taxon>Polyporales</taxon>
        <taxon>Gelatoporiaceae</taxon>
        <taxon>Obba</taxon>
    </lineage>
</organism>